<comment type="caution">
    <text evidence="3">The sequence shown here is derived from an EMBL/GenBank/DDBJ whole genome shotgun (WGS) entry which is preliminary data.</text>
</comment>
<feature type="transmembrane region" description="Helical" evidence="1">
    <location>
        <begin position="78"/>
        <end position="98"/>
    </location>
</feature>
<reference evidence="3" key="1">
    <citation type="submission" date="2023-03" db="EMBL/GenBank/DDBJ databases">
        <title>Massive genome expansion in bonnet fungi (Mycena s.s.) driven by repeated elements and novel gene families across ecological guilds.</title>
        <authorList>
            <consortium name="Lawrence Berkeley National Laboratory"/>
            <person name="Harder C.B."/>
            <person name="Miyauchi S."/>
            <person name="Viragh M."/>
            <person name="Kuo A."/>
            <person name="Thoen E."/>
            <person name="Andreopoulos B."/>
            <person name="Lu D."/>
            <person name="Skrede I."/>
            <person name="Drula E."/>
            <person name="Henrissat B."/>
            <person name="Morin E."/>
            <person name="Kohler A."/>
            <person name="Barry K."/>
            <person name="LaButti K."/>
            <person name="Morin E."/>
            <person name="Salamov A."/>
            <person name="Lipzen A."/>
            <person name="Mereny Z."/>
            <person name="Hegedus B."/>
            <person name="Baldrian P."/>
            <person name="Stursova M."/>
            <person name="Weitz H."/>
            <person name="Taylor A."/>
            <person name="Grigoriev I.V."/>
            <person name="Nagy L.G."/>
            <person name="Martin F."/>
            <person name="Kauserud H."/>
        </authorList>
    </citation>
    <scope>NUCLEOTIDE SEQUENCE</scope>
    <source>
        <strain evidence="3">CBHHK188m</strain>
    </source>
</reference>
<proteinExistence type="predicted"/>
<feature type="transmembrane region" description="Helical" evidence="1">
    <location>
        <begin position="12"/>
        <end position="35"/>
    </location>
</feature>
<dbReference type="Proteomes" id="UP001215280">
    <property type="component" value="Unassembled WGS sequence"/>
</dbReference>
<gene>
    <name evidence="3" type="ORF">DFH07DRAFT_1058713</name>
</gene>
<dbReference type="Pfam" id="PF24800">
    <property type="entry name" value="DUF7702"/>
    <property type="match status" value="1"/>
</dbReference>
<evidence type="ECO:0000259" key="2">
    <source>
        <dbReference type="Pfam" id="PF24800"/>
    </source>
</evidence>
<dbReference type="AlphaFoldDB" id="A0AAD7JKD5"/>
<sequence>MSSLSVDYATLFGIHSVAGAAIFAVLFFGMGAWFLRQSIKYTTFVYITLTLFCSMRVPAYIIRAIMAHSTSEGSDLNLFIADQVLFGVGFFALLYSAYTLTLDRDIIAGGEPGNIFSLNLLRNRHAFRMFLMAGVALSIVGVVDSTSSSASEVSTGHTLRKAGTIVFLILTVLQVAQMIWFAKDTSYSKSSARPWGDRNGKYLLAIISIMMLVREVFLTATMNNSNKQNDERLWYPLVALPEFLAMICYSVSGLVPTRAALKEVDS</sequence>
<feature type="domain" description="DUF7702" evidence="2">
    <location>
        <begin position="23"/>
        <end position="254"/>
    </location>
</feature>
<dbReference type="PANTHER" id="PTHR42109:SF2">
    <property type="entry name" value="INTEGRAL MEMBRANE PROTEIN"/>
    <property type="match status" value="1"/>
</dbReference>
<keyword evidence="1" id="KW-1133">Transmembrane helix</keyword>
<feature type="transmembrane region" description="Helical" evidence="1">
    <location>
        <begin position="126"/>
        <end position="143"/>
    </location>
</feature>
<feature type="transmembrane region" description="Helical" evidence="1">
    <location>
        <begin position="44"/>
        <end position="66"/>
    </location>
</feature>
<keyword evidence="4" id="KW-1185">Reference proteome</keyword>
<dbReference type="InterPro" id="IPR056119">
    <property type="entry name" value="DUF7702"/>
</dbReference>
<dbReference type="EMBL" id="JARJLG010000033">
    <property type="protein sequence ID" value="KAJ7766352.1"/>
    <property type="molecule type" value="Genomic_DNA"/>
</dbReference>
<name>A0AAD7JKD5_9AGAR</name>
<evidence type="ECO:0000313" key="3">
    <source>
        <dbReference type="EMBL" id="KAJ7766352.1"/>
    </source>
</evidence>
<feature type="transmembrane region" description="Helical" evidence="1">
    <location>
        <begin position="202"/>
        <end position="221"/>
    </location>
</feature>
<protein>
    <recommendedName>
        <fullName evidence="2">DUF7702 domain-containing protein</fullName>
    </recommendedName>
</protein>
<evidence type="ECO:0000313" key="4">
    <source>
        <dbReference type="Proteomes" id="UP001215280"/>
    </source>
</evidence>
<dbReference type="PANTHER" id="PTHR42109">
    <property type="entry name" value="UNPLACED GENOMIC SCAFFOLD UM_SCAF_CONTIG_1.265, WHOLE GENOME SHOTGUN SEQUENCE"/>
    <property type="match status" value="1"/>
</dbReference>
<feature type="transmembrane region" description="Helical" evidence="1">
    <location>
        <begin position="233"/>
        <end position="255"/>
    </location>
</feature>
<evidence type="ECO:0000256" key="1">
    <source>
        <dbReference type="SAM" id="Phobius"/>
    </source>
</evidence>
<feature type="transmembrane region" description="Helical" evidence="1">
    <location>
        <begin position="163"/>
        <end position="182"/>
    </location>
</feature>
<accession>A0AAD7JKD5</accession>
<organism evidence="3 4">
    <name type="scientific">Mycena maculata</name>
    <dbReference type="NCBI Taxonomy" id="230809"/>
    <lineage>
        <taxon>Eukaryota</taxon>
        <taxon>Fungi</taxon>
        <taxon>Dikarya</taxon>
        <taxon>Basidiomycota</taxon>
        <taxon>Agaricomycotina</taxon>
        <taxon>Agaricomycetes</taxon>
        <taxon>Agaricomycetidae</taxon>
        <taxon>Agaricales</taxon>
        <taxon>Marasmiineae</taxon>
        <taxon>Mycenaceae</taxon>
        <taxon>Mycena</taxon>
    </lineage>
</organism>
<keyword evidence="1" id="KW-0472">Membrane</keyword>
<keyword evidence="1" id="KW-0812">Transmembrane</keyword>